<dbReference type="STRING" id="460265.Mnod_0716"/>
<name>B8IF37_METNO</name>
<dbReference type="eggNOG" id="ENOG503129E">
    <property type="taxonomic scope" value="Bacteria"/>
</dbReference>
<organism evidence="2 3">
    <name type="scientific">Methylobacterium nodulans (strain LMG 21967 / CNCM I-2342 / ORS 2060)</name>
    <dbReference type="NCBI Taxonomy" id="460265"/>
    <lineage>
        <taxon>Bacteria</taxon>
        <taxon>Pseudomonadati</taxon>
        <taxon>Pseudomonadota</taxon>
        <taxon>Alphaproteobacteria</taxon>
        <taxon>Hyphomicrobiales</taxon>
        <taxon>Methylobacteriaceae</taxon>
        <taxon>Methylobacterium</taxon>
    </lineage>
</organism>
<dbReference type="OrthoDB" id="8000572at2"/>
<reference evidence="2 3" key="1">
    <citation type="submission" date="2009-01" db="EMBL/GenBank/DDBJ databases">
        <title>Complete sequence of chromosome of Methylobacterium nodulans ORS 2060.</title>
        <authorList>
            <consortium name="US DOE Joint Genome Institute"/>
            <person name="Lucas S."/>
            <person name="Copeland A."/>
            <person name="Lapidus A."/>
            <person name="Glavina del Rio T."/>
            <person name="Dalin E."/>
            <person name="Tice H."/>
            <person name="Bruce D."/>
            <person name="Goodwin L."/>
            <person name="Pitluck S."/>
            <person name="Sims D."/>
            <person name="Brettin T."/>
            <person name="Detter J.C."/>
            <person name="Han C."/>
            <person name="Larimer F."/>
            <person name="Land M."/>
            <person name="Hauser L."/>
            <person name="Kyrpides N."/>
            <person name="Ivanova N."/>
            <person name="Marx C.J."/>
            <person name="Richardson P."/>
        </authorList>
    </citation>
    <scope>NUCLEOTIDE SEQUENCE [LARGE SCALE GENOMIC DNA]</scope>
    <source>
        <strain evidence="3">LMG 21967 / CNCM I-2342 / ORS 2060</strain>
    </source>
</reference>
<dbReference type="KEGG" id="mno:Mnod_0716"/>
<dbReference type="EMBL" id="CP001349">
    <property type="protein sequence ID" value="ACL55748.1"/>
    <property type="molecule type" value="Genomic_DNA"/>
</dbReference>
<protein>
    <submittedName>
        <fullName evidence="2">Uncharacterized protein</fullName>
    </submittedName>
</protein>
<dbReference type="RefSeq" id="WP_015927453.1">
    <property type="nucleotide sequence ID" value="NC_011894.1"/>
</dbReference>
<gene>
    <name evidence="2" type="ordered locus">Mnod_0716</name>
</gene>
<dbReference type="AlphaFoldDB" id="B8IF37"/>
<accession>B8IF37</accession>
<feature type="region of interest" description="Disordered" evidence="1">
    <location>
        <begin position="1"/>
        <end position="28"/>
    </location>
</feature>
<dbReference type="HOGENOM" id="CLU_2844853_0_0_5"/>
<evidence type="ECO:0000256" key="1">
    <source>
        <dbReference type="SAM" id="MobiDB-lite"/>
    </source>
</evidence>
<keyword evidence="3" id="KW-1185">Reference proteome</keyword>
<sequence>MSGLKHRGTAEIVPFPAPGQRACRPAASEPPRGVILLFTGVRYERPSDPSPLPVEPPAGDIRKRG</sequence>
<evidence type="ECO:0000313" key="3">
    <source>
        <dbReference type="Proteomes" id="UP000008207"/>
    </source>
</evidence>
<feature type="region of interest" description="Disordered" evidence="1">
    <location>
        <begin position="44"/>
        <end position="65"/>
    </location>
</feature>
<evidence type="ECO:0000313" key="2">
    <source>
        <dbReference type="EMBL" id="ACL55748.1"/>
    </source>
</evidence>
<proteinExistence type="predicted"/>
<dbReference type="Proteomes" id="UP000008207">
    <property type="component" value="Chromosome"/>
</dbReference>